<dbReference type="PANTHER" id="PTHR28259">
    <property type="entry name" value="FLUORIDE EXPORT PROTEIN 1-RELATED"/>
    <property type="match status" value="1"/>
</dbReference>
<keyword evidence="10" id="KW-0479">Metal-binding</keyword>
<dbReference type="HAMAP" id="MF_00454">
    <property type="entry name" value="FluC"/>
    <property type="match status" value="1"/>
</dbReference>
<reference evidence="11" key="1">
    <citation type="submission" date="2023-05" db="EMBL/GenBank/DDBJ databases">
        <authorList>
            <person name="Du J."/>
        </authorList>
    </citation>
    <scope>NUCLEOTIDE SEQUENCE</scope>
    <source>
        <strain evidence="11">UMB1064</strain>
    </source>
</reference>
<comment type="caution">
    <text evidence="11">The sequence shown here is derived from an EMBL/GenBank/DDBJ whole genome shotgun (WGS) entry which is preliminary data.</text>
</comment>
<feature type="binding site" evidence="10">
    <location>
        <position position="91"/>
    </location>
    <ligand>
        <name>Na(+)</name>
        <dbReference type="ChEBI" id="CHEBI:29101"/>
        <note>structural</note>
    </ligand>
</feature>
<evidence type="ECO:0000256" key="9">
    <source>
        <dbReference type="ARBA" id="ARBA00049940"/>
    </source>
</evidence>
<feature type="transmembrane region" description="Helical" evidence="10">
    <location>
        <begin position="79"/>
        <end position="99"/>
    </location>
</feature>
<evidence type="ECO:0000313" key="11">
    <source>
        <dbReference type="EMBL" id="MEO3717074.1"/>
    </source>
</evidence>
<dbReference type="GO" id="GO:0046872">
    <property type="term" value="F:metal ion binding"/>
    <property type="evidence" value="ECO:0007669"/>
    <property type="project" value="UniProtKB-KW"/>
</dbReference>
<evidence type="ECO:0000256" key="1">
    <source>
        <dbReference type="ARBA" id="ARBA00004651"/>
    </source>
</evidence>
<comment type="activity regulation">
    <text evidence="10">Na(+) is not transported, but it plays an essential structural role and its presence is essential for fluoride channel function.</text>
</comment>
<reference evidence="11" key="2">
    <citation type="submission" date="2024-05" db="EMBL/GenBank/DDBJ databases">
        <authorList>
            <person name="Wolfe A."/>
        </authorList>
    </citation>
    <scope>NUCLEOTIDE SEQUENCE</scope>
    <source>
        <strain evidence="11">UMB1064</strain>
    </source>
</reference>
<dbReference type="GO" id="GO:0062054">
    <property type="term" value="F:fluoride channel activity"/>
    <property type="evidence" value="ECO:0007669"/>
    <property type="project" value="UniProtKB-UniRule"/>
</dbReference>
<keyword evidence="10" id="KW-0915">Sodium</keyword>
<dbReference type="InterPro" id="IPR003691">
    <property type="entry name" value="FluC"/>
</dbReference>
<name>A0AAW9SUU8_CORAY</name>
<feature type="transmembrane region" description="Helical" evidence="10">
    <location>
        <begin position="111"/>
        <end position="131"/>
    </location>
</feature>
<sequence>MTGDLLSSFSSELSAILAIAVGAAVGGALRYALAELAVKWADSKLPGTWTANMIACFVAGVAAVVWSRGTSISNGMTPALAYATVMIGFAGGLSTWSTLAGEITRLKNQHFWRACGYVALTLIGGMIFAFAGMRLPPLVAN</sequence>
<comment type="similarity">
    <text evidence="7 10">Belongs to the fluoride channel Fluc/FEX (TC 1.A.43) family.</text>
</comment>
<evidence type="ECO:0000256" key="7">
    <source>
        <dbReference type="ARBA" id="ARBA00035120"/>
    </source>
</evidence>
<comment type="catalytic activity">
    <reaction evidence="8">
        <text>fluoride(in) = fluoride(out)</text>
        <dbReference type="Rhea" id="RHEA:76159"/>
        <dbReference type="ChEBI" id="CHEBI:17051"/>
    </reaction>
    <physiologicalReaction direction="left-to-right" evidence="8">
        <dbReference type="Rhea" id="RHEA:76160"/>
    </physiologicalReaction>
</comment>
<gene>
    <name evidence="10" type="primary">fluC</name>
    <name evidence="10" type="synonym">crcB</name>
    <name evidence="11" type="ORF">QP460_005660</name>
</gene>
<evidence type="ECO:0000256" key="10">
    <source>
        <dbReference type="HAMAP-Rule" id="MF_00454"/>
    </source>
</evidence>
<evidence type="ECO:0000256" key="4">
    <source>
        <dbReference type="ARBA" id="ARBA00022989"/>
    </source>
</evidence>
<accession>A0AAW9SUU8</accession>
<evidence type="ECO:0000256" key="8">
    <source>
        <dbReference type="ARBA" id="ARBA00035585"/>
    </source>
</evidence>
<evidence type="ECO:0000256" key="5">
    <source>
        <dbReference type="ARBA" id="ARBA00023136"/>
    </source>
</evidence>
<comment type="subcellular location">
    <subcellularLocation>
        <location evidence="1 10">Cell membrane</location>
        <topology evidence="1 10">Multi-pass membrane protein</topology>
    </subcellularLocation>
</comment>
<keyword evidence="10" id="KW-0813">Transport</keyword>
<evidence type="ECO:0000256" key="6">
    <source>
        <dbReference type="ARBA" id="ARBA00023303"/>
    </source>
</evidence>
<dbReference type="Pfam" id="PF02537">
    <property type="entry name" value="CRCB"/>
    <property type="match status" value="1"/>
</dbReference>
<keyword evidence="2 10" id="KW-1003">Cell membrane</keyword>
<keyword evidence="6 10" id="KW-0407">Ion channel</keyword>
<evidence type="ECO:0000256" key="2">
    <source>
        <dbReference type="ARBA" id="ARBA00022475"/>
    </source>
</evidence>
<feature type="transmembrane region" description="Helical" evidence="10">
    <location>
        <begin position="13"/>
        <end position="33"/>
    </location>
</feature>
<dbReference type="Proteomes" id="UP001223646">
    <property type="component" value="Unassembled WGS sequence"/>
</dbReference>
<organism evidence="11 12">
    <name type="scientific">Corynebacterium amycolatum</name>
    <dbReference type="NCBI Taxonomy" id="43765"/>
    <lineage>
        <taxon>Bacteria</taxon>
        <taxon>Bacillati</taxon>
        <taxon>Actinomycetota</taxon>
        <taxon>Actinomycetes</taxon>
        <taxon>Mycobacteriales</taxon>
        <taxon>Corynebacteriaceae</taxon>
        <taxon>Corynebacterium</taxon>
    </lineage>
</organism>
<dbReference type="PANTHER" id="PTHR28259:SF1">
    <property type="entry name" value="FLUORIDE EXPORT PROTEIN 1-RELATED"/>
    <property type="match status" value="1"/>
</dbReference>
<keyword evidence="3 10" id="KW-0812">Transmembrane</keyword>
<feature type="transmembrane region" description="Helical" evidence="10">
    <location>
        <begin position="45"/>
        <end position="67"/>
    </location>
</feature>
<comment type="function">
    <text evidence="9 10">Fluoride-specific ion channel. Important for reducing fluoride concentration in the cell, thus reducing its toxicity.</text>
</comment>
<dbReference type="RefSeq" id="WP_147722473.1">
    <property type="nucleotide sequence ID" value="NZ_JAFJMG010000022.1"/>
</dbReference>
<dbReference type="AlphaFoldDB" id="A0AAW9SUU8"/>
<evidence type="ECO:0000256" key="3">
    <source>
        <dbReference type="ARBA" id="ARBA00022692"/>
    </source>
</evidence>
<dbReference type="EMBL" id="JASOOY020000020">
    <property type="protein sequence ID" value="MEO3717074.1"/>
    <property type="molecule type" value="Genomic_DNA"/>
</dbReference>
<keyword evidence="4 10" id="KW-1133">Transmembrane helix</keyword>
<protein>
    <recommendedName>
        <fullName evidence="10">Fluoride-specific ion channel FluC</fullName>
    </recommendedName>
</protein>
<dbReference type="GO" id="GO:0005886">
    <property type="term" value="C:plasma membrane"/>
    <property type="evidence" value="ECO:0007669"/>
    <property type="project" value="UniProtKB-SubCell"/>
</dbReference>
<keyword evidence="5 10" id="KW-0472">Membrane</keyword>
<evidence type="ECO:0000313" key="12">
    <source>
        <dbReference type="Proteomes" id="UP001223646"/>
    </source>
</evidence>
<dbReference type="GO" id="GO:0140114">
    <property type="term" value="P:cellular detoxification of fluoride"/>
    <property type="evidence" value="ECO:0007669"/>
    <property type="project" value="UniProtKB-UniRule"/>
</dbReference>
<keyword evidence="10" id="KW-0406">Ion transport</keyword>
<proteinExistence type="inferred from homology"/>
<feature type="binding site" evidence="10">
    <location>
        <position position="94"/>
    </location>
    <ligand>
        <name>Na(+)</name>
        <dbReference type="ChEBI" id="CHEBI:29101"/>
        <note>structural</note>
    </ligand>
</feature>